<evidence type="ECO:0000313" key="3">
    <source>
        <dbReference type="Proteomes" id="UP000178774"/>
    </source>
</evidence>
<accession>A0A1G2HT70</accession>
<dbReference type="Pfam" id="PF00483">
    <property type="entry name" value="NTP_transferase"/>
    <property type="match status" value="1"/>
</dbReference>
<dbReference type="InterPro" id="IPR005835">
    <property type="entry name" value="NTP_transferase_dom"/>
</dbReference>
<dbReference type="PANTHER" id="PTHR47183">
    <property type="entry name" value="GLUCOSE-1-PHOSPHATE CYTIDYLYLTRANSFERASE-RELATED"/>
    <property type="match status" value="1"/>
</dbReference>
<dbReference type="PANTHER" id="PTHR47183:SF1">
    <property type="entry name" value="GLUCOSE-1-PHOSPHATE CYTIDYLYLTRANSFERASE"/>
    <property type="match status" value="1"/>
</dbReference>
<feature type="domain" description="Nucleotidyl transferase" evidence="1">
    <location>
        <begin position="2"/>
        <end position="245"/>
    </location>
</feature>
<keyword evidence="2" id="KW-0548">Nucleotidyltransferase</keyword>
<reference evidence="2 3" key="1">
    <citation type="journal article" date="2016" name="Nat. Commun.">
        <title>Thousands of microbial genomes shed light on interconnected biogeochemical processes in an aquifer system.</title>
        <authorList>
            <person name="Anantharaman K."/>
            <person name="Brown C.T."/>
            <person name="Hug L.A."/>
            <person name="Sharon I."/>
            <person name="Castelle C.J."/>
            <person name="Probst A.J."/>
            <person name="Thomas B.C."/>
            <person name="Singh A."/>
            <person name="Wilkins M.J."/>
            <person name="Karaoz U."/>
            <person name="Brodie E.L."/>
            <person name="Williams K.H."/>
            <person name="Hubbard S.S."/>
            <person name="Banfield J.F."/>
        </authorList>
    </citation>
    <scope>NUCLEOTIDE SEQUENCE [LARGE SCALE GENOMIC DNA]</scope>
</reference>
<dbReference type="SUPFAM" id="SSF53448">
    <property type="entry name" value="Nucleotide-diphospho-sugar transferases"/>
    <property type="match status" value="1"/>
</dbReference>
<dbReference type="GO" id="GO:0047343">
    <property type="term" value="F:glucose-1-phosphate cytidylyltransferase activity"/>
    <property type="evidence" value="ECO:0007669"/>
    <property type="project" value="InterPro"/>
</dbReference>
<evidence type="ECO:0000313" key="2">
    <source>
        <dbReference type="EMBL" id="OGZ65431.1"/>
    </source>
</evidence>
<comment type="caution">
    <text evidence="2">The sequence shown here is derived from an EMBL/GenBank/DDBJ whole genome shotgun (WGS) entry which is preliminary data.</text>
</comment>
<protein>
    <submittedName>
        <fullName evidence="2">Glucose-1-phosphate cytidylyltransferase</fullName>
    </submittedName>
</protein>
<evidence type="ECO:0000259" key="1">
    <source>
        <dbReference type="Pfam" id="PF00483"/>
    </source>
</evidence>
<sequence>MKTIILCGGMGTRLREETEYKPKPMVEIGNKPILWHIMKIYNHYGYRDFVLALGHKGSYIKDYFLKQKHHASDFSFNVGEGKITNFFENEKTQDDFNITFAETGLQTAHGERVLKIKKHIPEDMFMVTYGDGVADVDIKKLVEFHKSHGKIATITGVHPESRWGLVNADTNNVVTEFAQKPMLYDYVNGGFMVFNKEIFDYIKPGDMIEDAAMRLIPQKQLALYKHEGFWYGMDTHKDFLHLNELWEKDPKWKIWKS</sequence>
<gene>
    <name evidence="2" type="ORF">A2822_02580</name>
</gene>
<dbReference type="InterPro" id="IPR029044">
    <property type="entry name" value="Nucleotide-diphossugar_trans"/>
</dbReference>
<keyword evidence="2" id="KW-0808">Transferase</keyword>
<dbReference type="AlphaFoldDB" id="A0A1G2HT70"/>
<dbReference type="EMBL" id="MHOP01000023">
    <property type="protein sequence ID" value="OGZ65431.1"/>
    <property type="molecule type" value="Genomic_DNA"/>
</dbReference>
<organism evidence="2 3">
    <name type="scientific">Candidatus Staskawiczbacteria bacterium RIFCSPHIGHO2_01_FULL_41_41</name>
    <dbReference type="NCBI Taxonomy" id="1802203"/>
    <lineage>
        <taxon>Bacteria</taxon>
        <taxon>Candidatus Staskawicziibacteriota</taxon>
    </lineage>
</organism>
<dbReference type="Gene3D" id="3.90.550.10">
    <property type="entry name" value="Spore Coat Polysaccharide Biosynthesis Protein SpsA, Chain A"/>
    <property type="match status" value="1"/>
</dbReference>
<dbReference type="Proteomes" id="UP000178774">
    <property type="component" value="Unassembled WGS sequence"/>
</dbReference>
<name>A0A1G2HT70_9BACT</name>
<dbReference type="InterPro" id="IPR013446">
    <property type="entry name" value="G1P_cyt_trans-like"/>
</dbReference>
<proteinExistence type="predicted"/>